<feature type="coiled-coil region" evidence="1">
    <location>
        <begin position="111"/>
        <end position="138"/>
    </location>
</feature>
<feature type="compositionally biased region" description="Polar residues" evidence="2">
    <location>
        <begin position="77"/>
        <end position="86"/>
    </location>
</feature>
<comment type="caution">
    <text evidence="3">The sequence shown here is derived from an EMBL/GenBank/DDBJ whole genome shotgun (WGS) entry which is preliminary data.</text>
</comment>
<feature type="non-terminal residue" evidence="3">
    <location>
        <position position="1"/>
    </location>
</feature>
<proteinExistence type="predicted"/>
<gene>
    <name evidence="3" type="ORF">H1R20_g3690</name>
</gene>
<keyword evidence="4" id="KW-1185">Reference proteome</keyword>
<dbReference type="EMBL" id="JANBPK010000744">
    <property type="protein sequence ID" value="KAJ2933379.1"/>
    <property type="molecule type" value="Genomic_DNA"/>
</dbReference>
<reference evidence="3" key="1">
    <citation type="submission" date="2022-06" db="EMBL/GenBank/DDBJ databases">
        <title>Genome Sequence of Candolleomyces eurysporus.</title>
        <authorList>
            <person name="Buettner E."/>
        </authorList>
    </citation>
    <scope>NUCLEOTIDE SEQUENCE</scope>
    <source>
        <strain evidence="3">VTCC 930004</strain>
    </source>
</reference>
<organism evidence="3 4">
    <name type="scientific">Candolleomyces eurysporus</name>
    <dbReference type="NCBI Taxonomy" id="2828524"/>
    <lineage>
        <taxon>Eukaryota</taxon>
        <taxon>Fungi</taxon>
        <taxon>Dikarya</taxon>
        <taxon>Basidiomycota</taxon>
        <taxon>Agaricomycotina</taxon>
        <taxon>Agaricomycetes</taxon>
        <taxon>Agaricomycetidae</taxon>
        <taxon>Agaricales</taxon>
        <taxon>Agaricineae</taxon>
        <taxon>Psathyrellaceae</taxon>
        <taxon>Candolleomyces</taxon>
    </lineage>
</organism>
<name>A0A9W8JFY2_9AGAR</name>
<evidence type="ECO:0000313" key="3">
    <source>
        <dbReference type="EMBL" id="KAJ2933379.1"/>
    </source>
</evidence>
<dbReference type="AlphaFoldDB" id="A0A9W8JFY2"/>
<accession>A0A9W8JFY2</accession>
<evidence type="ECO:0000256" key="1">
    <source>
        <dbReference type="SAM" id="Coils"/>
    </source>
</evidence>
<dbReference type="OrthoDB" id="2757952at2759"/>
<feature type="compositionally biased region" description="Pro residues" evidence="2">
    <location>
        <begin position="56"/>
        <end position="65"/>
    </location>
</feature>
<sequence length="458" mass="51837">MDSTNNSEEGITGGGVPPISTPQPYPNQSANPFPFPYQHAASAFNFQGGFNGFIPPSVPQFPQPQPGTFNFPHGLATPNQTPSNQGKRPRMDDDANPLPNYGASGGWLERYQQLRDDHNALQQRVEVLEAALGEMSIEKATVATANDADSKRIPELEQLVHDYAFQLMDIQKSRGPAARTNLNCTTPEPATPEPELRLDYTLPDPGGVLPGNPNLKVPDWTVARPNSNTDNKKFQQAILELIKINNGEKVAEHGWSDEDIMRRIQSAFRTFIKHYKQQNDPIEREKAQNKNLRAKMQGRQKTKLERRVGAFPEFEKRHGKEATQGYRQLLQKAAMSSDDETPGKADKGAWERKLVRFYYALDKISFEKMKATVNSQRFHGFKENDNENAPRRSNRDWKLYECMVSKGWAKANHDNTPKCPNPPNFSADLMITDDELFPADREEIELLESYYGDDEMED</sequence>
<dbReference type="Proteomes" id="UP001140091">
    <property type="component" value="Unassembled WGS sequence"/>
</dbReference>
<feature type="region of interest" description="Disordered" evidence="2">
    <location>
        <begin position="1"/>
        <end position="36"/>
    </location>
</feature>
<evidence type="ECO:0000313" key="4">
    <source>
        <dbReference type="Proteomes" id="UP001140091"/>
    </source>
</evidence>
<protein>
    <submittedName>
        <fullName evidence="3">Uncharacterized protein</fullName>
    </submittedName>
</protein>
<feature type="region of interest" description="Disordered" evidence="2">
    <location>
        <begin position="54"/>
        <end position="97"/>
    </location>
</feature>
<keyword evidence="1" id="KW-0175">Coiled coil</keyword>
<evidence type="ECO:0000256" key="2">
    <source>
        <dbReference type="SAM" id="MobiDB-lite"/>
    </source>
</evidence>